<accession>A0ABW7Y003</accession>
<organism evidence="3 4">
    <name type="scientific">Streptomyces cellulosae</name>
    <dbReference type="NCBI Taxonomy" id="1968"/>
    <lineage>
        <taxon>Bacteria</taxon>
        <taxon>Bacillati</taxon>
        <taxon>Actinomycetota</taxon>
        <taxon>Actinomycetes</taxon>
        <taxon>Kitasatosporales</taxon>
        <taxon>Streptomycetaceae</taxon>
        <taxon>Streptomyces</taxon>
    </lineage>
</organism>
<dbReference type="PANTHER" id="PTHR43190">
    <property type="entry name" value="N-ACETYL-D-GLUCOSAMINE KINASE"/>
    <property type="match status" value="1"/>
</dbReference>
<dbReference type="InterPro" id="IPR043129">
    <property type="entry name" value="ATPase_NBD"/>
</dbReference>
<evidence type="ECO:0000313" key="3">
    <source>
        <dbReference type="EMBL" id="MFI5675672.1"/>
    </source>
</evidence>
<gene>
    <name evidence="3" type="ORF">ACIA8P_13500</name>
</gene>
<dbReference type="EMBL" id="JBITDC010000004">
    <property type="protein sequence ID" value="MFI5675672.1"/>
    <property type="molecule type" value="Genomic_DNA"/>
</dbReference>
<keyword evidence="3" id="KW-0418">Kinase</keyword>
<comment type="caution">
    <text evidence="3">The sequence shown here is derived from an EMBL/GenBank/DDBJ whole genome shotgun (WGS) entry which is preliminary data.</text>
</comment>
<keyword evidence="4" id="KW-1185">Reference proteome</keyword>
<dbReference type="SUPFAM" id="SSF53067">
    <property type="entry name" value="Actin-like ATPase domain"/>
    <property type="match status" value="2"/>
</dbReference>
<protein>
    <submittedName>
        <fullName evidence="3">N-acetylglucosamine kinase</fullName>
    </submittedName>
</protein>
<sequence length="350" mass="36171">MPDLVVGVDGGNSKTDLVLADTEGRLLAWARGEGTRPHTDGMEVTAERLAHLGRRALAESGLAHPTPVAVGAYFLANVDRRAQERSALRQLTRLGVAERAVVRNDTLAVLRAGAPDGWGVAVVSGAGINAAAVHPEGRQARFLSLGDITGDWGGGLAVARAGLGAAVRAGDGRGPATRLRRDLPAHFGLASVESVALAVSSGEIPVPALHGLAPLVFATAASGDAVARGIVVRLGDEIVAMVIALLRRLRLLRTPTPVVLGGGTLQNDQVLLRDHIHARLAAEAPLARPRVLDVPPVVGAVTEALLTAGASATARRRLREAIADRKPPPPGAVDACDTEPTQAPAQPRVR</sequence>
<dbReference type="Gene3D" id="3.30.420.40">
    <property type="match status" value="2"/>
</dbReference>
<dbReference type="Proteomes" id="UP001612415">
    <property type="component" value="Unassembled WGS sequence"/>
</dbReference>
<name>A0ABW7Y003_STRCE</name>
<dbReference type="InterPro" id="IPR002731">
    <property type="entry name" value="ATPase_BadF"/>
</dbReference>
<dbReference type="Pfam" id="PF01869">
    <property type="entry name" value="BcrAD_BadFG"/>
    <property type="match status" value="1"/>
</dbReference>
<evidence type="ECO:0000313" key="4">
    <source>
        <dbReference type="Proteomes" id="UP001612415"/>
    </source>
</evidence>
<keyword evidence="3" id="KW-0808">Transferase</keyword>
<dbReference type="PANTHER" id="PTHR43190:SF3">
    <property type="entry name" value="N-ACETYL-D-GLUCOSAMINE KINASE"/>
    <property type="match status" value="1"/>
</dbReference>
<proteinExistence type="predicted"/>
<evidence type="ECO:0000259" key="2">
    <source>
        <dbReference type="Pfam" id="PF01869"/>
    </source>
</evidence>
<dbReference type="GO" id="GO:0016301">
    <property type="term" value="F:kinase activity"/>
    <property type="evidence" value="ECO:0007669"/>
    <property type="project" value="UniProtKB-KW"/>
</dbReference>
<feature type="region of interest" description="Disordered" evidence="1">
    <location>
        <begin position="321"/>
        <end position="350"/>
    </location>
</feature>
<reference evidence="3 4" key="1">
    <citation type="submission" date="2024-10" db="EMBL/GenBank/DDBJ databases">
        <title>The Natural Products Discovery Center: Release of the First 8490 Sequenced Strains for Exploring Actinobacteria Biosynthetic Diversity.</title>
        <authorList>
            <person name="Kalkreuter E."/>
            <person name="Kautsar S.A."/>
            <person name="Yang D."/>
            <person name="Bader C.D."/>
            <person name="Teijaro C.N."/>
            <person name="Fluegel L."/>
            <person name="Davis C.M."/>
            <person name="Simpson J.R."/>
            <person name="Lauterbach L."/>
            <person name="Steele A.D."/>
            <person name="Gui C."/>
            <person name="Meng S."/>
            <person name="Li G."/>
            <person name="Viehrig K."/>
            <person name="Ye F."/>
            <person name="Su P."/>
            <person name="Kiefer A.F."/>
            <person name="Nichols A."/>
            <person name="Cepeda A.J."/>
            <person name="Yan W."/>
            <person name="Fan B."/>
            <person name="Jiang Y."/>
            <person name="Adhikari A."/>
            <person name="Zheng C.-J."/>
            <person name="Schuster L."/>
            <person name="Cowan T.M."/>
            <person name="Smanski M.J."/>
            <person name="Chevrette M.G."/>
            <person name="De Carvalho L.P.S."/>
            <person name="Shen B."/>
        </authorList>
    </citation>
    <scope>NUCLEOTIDE SEQUENCE [LARGE SCALE GENOMIC DNA]</scope>
    <source>
        <strain evidence="3 4">NPDC051599</strain>
    </source>
</reference>
<dbReference type="InterPro" id="IPR052519">
    <property type="entry name" value="Euk-type_GlcNAc_Kinase"/>
</dbReference>
<dbReference type="RefSeq" id="WP_398656454.1">
    <property type="nucleotide sequence ID" value="NZ_JBITDC010000004.1"/>
</dbReference>
<feature type="domain" description="ATPase BadF/BadG/BcrA/BcrD type" evidence="2">
    <location>
        <begin position="6"/>
        <end position="303"/>
    </location>
</feature>
<evidence type="ECO:0000256" key="1">
    <source>
        <dbReference type="SAM" id="MobiDB-lite"/>
    </source>
</evidence>